<dbReference type="EMBL" id="JAOPGA020000861">
    <property type="protein sequence ID" value="KAL0482475.1"/>
    <property type="molecule type" value="Genomic_DNA"/>
</dbReference>
<evidence type="ECO:0000256" key="2">
    <source>
        <dbReference type="ARBA" id="ARBA00022803"/>
    </source>
</evidence>
<keyword evidence="2 3" id="KW-0802">TPR repeat</keyword>
<gene>
    <name evidence="5" type="ORF">AKO1_010651</name>
    <name evidence="4" type="ORF">AKO1_011155</name>
</gene>
<keyword evidence="4" id="KW-0328">Glycosyltransferase</keyword>
<proteinExistence type="predicted"/>
<keyword evidence="1" id="KW-0677">Repeat</keyword>
<dbReference type="AlphaFoldDB" id="A0AAW2Z0F6"/>
<dbReference type="PANTHER" id="PTHR44858:SF1">
    <property type="entry name" value="UDP-N-ACETYLGLUCOSAMINE--PEPTIDE N-ACETYLGLUCOSAMINYLTRANSFERASE SPINDLY-RELATED"/>
    <property type="match status" value="1"/>
</dbReference>
<reference evidence="4 6" key="1">
    <citation type="submission" date="2024-03" db="EMBL/GenBank/DDBJ databases">
        <title>The Acrasis kona genome and developmental transcriptomes reveal deep origins of eukaryotic multicellular pathways.</title>
        <authorList>
            <person name="Sheikh S."/>
            <person name="Fu C.-J."/>
            <person name="Brown M.W."/>
            <person name="Baldauf S.L."/>
        </authorList>
    </citation>
    <scope>NUCLEOTIDE SEQUENCE [LARGE SCALE GENOMIC DNA]</scope>
    <source>
        <strain evidence="4 6">ATCC MYA-3509</strain>
    </source>
</reference>
<evidence type="ECO:0000256" key="3">
    <source>
        <dbReference type="PROSITE-ProRule" id="PRU00339"/>
    </source>
</evidence>
<evidence type="ECO:0000256" key="1">
    <source>
        <dbReference type="ARBA" id="ARBA00022737"/>
    </source>
</evidence>
<protein>
    <submittedName>
        <fullName evidence="4 5">UDP-N-acetylglucosamine-peptide N-acetylglucosaminyltransferase</fullName>
    </submittedName>
</protein>
<dbReference type="InterPro" id="IPR019734">
    <property type="entry name" value="TPR_rpt"/>
</dbReference>
<keyword evidence="4" id="KW-0808">Transferase</keyword>
<dbReference type="PROSITE" id="PS50005">
    <property type="entry name" value="TPR"/>
    <property type="match status" value="1"/>
</dbReference>
<sequence>MQHSYGTTRECGKLLDAADKARFRRDMNLSSAYFEQCIEKYPFCCEVYFRKSLLYYETDNKILKLRCVRQAKMCQPNEYFQAICDGYEEEIMGRLESAIEHFEKATRLTNSNFYHNNRYEAFFKLAFINMNMKRYEQAITTYLLAIEENETSAQLRPHISALCYNNIGCCYQELDNLGTAHEYYQRAIALYQSYILPRRNVVDIYNQLGRYDAVIKESKKILKDVDDNYTTKLTLMDIVDANLHLNKFKSTKKICERLKREFPSEYYAYLVESDIEQDVYKRIQIIDEGLSKVREHQGISELLLTRSDLFEATGQTEKANQDLILAQAIESGMLGRCD</sequence>
<dbReference type="EMBL" id="JAOPGA020001545">
    <property type="protein sequence ID" value="KAL0489314.1"/>
    <property type="molecule type" value="Genomic_DNA"/>
</dbReference>
<dbReference type="Proteomes" id="UP001431209">
    <property type="component" value="Unassembled WGS sequence"/>
</dbReference>
<evidence type="ECO:0000313" key="4">
    <source>
        <dbReference type="EMBL" id="KAL0482475.1"/>
    </source>
</evidence>
<accession>A0AAW2Z0F6</accession>
<evidence type="ECO:0000313" key="6">
    <source>
        <dbReference type="Proteomes" id="UP001431209"/>
    </source>
</evidence>
<dbReference type="InterPro" id="IPR050498">
    <property type="entry name" value="Ycf3"/>
</dbReference>
<dbReference type="SMART" id="SM00028">
    <property type="entry name" value="TPR"/>
    <property type="match status" value="3"/>
</dbReference>
<dbReference type="Gene3D" id="1.25.40.10">
    <property type="entry name" value="Tetratricopeptide repeat domain"/>
    <property type="match status" value="2"/>
</dbReference>
<dbReference type="SUPFAM" id="SSF48452">
    <property type="entry name" value="TPR-like"/>
    <property type="match status" value="2"/>
</dbReference>
<keyword evidence="6" id="KW-1185">Reference proteome</keyword>
<dbReference type="Pfam" id="PF13181">
    <property type="entry name" value="TPR_8"/>
    <property type="match status" value="1"/>
</dbReference>
<evidence type="ECO:0000313" key="5">
    <source>
        <dbReference type="EMBL" id="KAL0489314.1"/>
    </source>
</evidence>
<dbReference type="InterPro" id="IPR011990">
    <property type="entry name" value="TPR-like_helical_dom_sf"/>
</dbReference>
<dbReference type="GO" id="GO:0016757">
    <property type="term" value="F:glycosyltransferase activity"/>
    <property type="evidence" value="ECO:0007669"/>
    <property type="project" value="UniProtKB-KW"/>
</dbReference>
<organism evidence="4 6">
    <name type="scientific">Acrasis kona</name>
    <dbReference type="NCBI Taxonomy" id="1008807"/>
    <lineage>
        <taxon>Eukaryota</taxon>
        <taxon>Discoba</taxon>
        <taxon>Heterolobosea</taxon>
        <taxon>Tetramitia</taxon>
        <taxon>Eutetramitia</taxon>
        <taxon>Acrasidae</taxon>
        <taxon>Acrasis</taxon>
    </lineage>
</organism>
<dbReference type="PANTHER" id="PTHR44858">
    <property type="entry name" value="TETRATRICOPEPTIDE REPEAT PROTEIN 6"/>
    <property type="match status" value="1"/>
</dbReference>
<dbReference type="Pfam" id="PF13424">
    <property type="entry name" value="TPR_12"/>
    <property type="match status" value="1"/>
</dbReference>
<comment type="caution">
    <text evidence="4">The sequence shown here is derived from an EMBL/GenBank/DDBJ whole genome shotgun (WGS) entry which is preliminary data.</text>
</comment>
<name>A0AAW2Z0F6_9EUKA</name>
<feature type="repeat" description="TPR" evidence="3">
    <location>
        <begin position="161"/>
        <end position="194"/>
    </location>
</feature>